<evidence type="ECO:0000256" key="1">
    <source>
        <dbReference type="SAM" id="Phobius"/>
    </source>
</evidence>
<dbReference type="Proteomes" id="UP000248703">
    <property type="component" value="Unassembled WGS sequence"/>
</dbReference>
<name>A0A327RPE3_9FLAO</name>
<reference evidence="2 3" key="1">
    <citation type="submission" date="2018-06" db="EMBL/GenBank/DDBJ databases">
        <title>Genomic Encyclopedia of Archaeal and Bacterial Type Strains, Phase II (KMG-II): from individual species to whole genera.</title>
        <authorList>
            <person name="Goeker M."/>
        </authorList>
    </citation>
    <scope>NUCLEOTIDE SEQUENCE [LARGE SCALE GENOMIC DNA]</scope>
    <source>
        <strain evidence="2 3">DSM 24464</strain>
    </source>
</reference>
<keyword evidence="1" id="KW-0472">Membrane</keyword>
<keyword evidence="1" id="KW-0812">Transmembrane</keyword>
<dbReference type="RefSeq" id="WP_111658566.1">
    <property type="nucleotide sequence ID" value="NZ_QLLO01000001.1"/>
</dbReference>
<keyword evidence="3" id="KW-1185">Reference proteome</keyword>
<keyword evidence="1" id="KW-1133">Transmembrane helix</keyword>
<dbReference type="AlphaFoldDB" id="A0A327RPE3"/>
<sequence length="74" mass="8576">MADPKPKKQPNPYVRFIAVGFQMGATIWLGNLFGEWLDTKYQTTYWENVITLLAVFMSMYLVISQVLKLSKDND</sequence>
<dbReference type="Pfam" id="PF09527">
    <property type="entry name" value="ATPase_gene1"/>
    <property type="match status" value="1"/>
</dbReference>
<organism evidence="2 3">
    <name type="scientific">Olleya aquimaris</name>
    <dbReference type="NCBI Taxonomy" id="639310"/>
    <lineage>
        <taxon>Bacteria</taxon>
        <taxon>Pseudomonadati</taxon>
        <taxon>Bacteroidota</taxon>
        <taxon>Flavobacteriia</taxon>
        <taxon>Flavobacteriales</taxon>
        <taxon>Flavobacteriaceae</taxon>
    </lineage>
</organism>
<protein>
    <submittedName>
        <fullName evidence="2">Putative F0F1-ATPase subunit (Ca2+/Mg2+ transporter)</fullName>
    </submittedName>
</protein>
<evidence type="ECO:0000313" key="3">
    <source>
        <dbReference type="Proteomes" id="UP000248703"/>
    </source>
</evidence>
<feature type="transmembrane region" description="Helical" evidence="1">
    <location>
        <begin position="45"/>
        <end position="63"/>
    </location>
</feature>
<accession>A0A327RPE3</accession>
<dbReference type="OrthoDB" id="9798708at2"/>
<dbReference type="EMBL" id="QLLO01000001">
    <property type="protein sequence ID" value="RAJ17928.1"/>
    <property type="molecule type" value="Genomic_DNA"/>
</dbReference>
<gene>
    <name evidence="2" type="ORF">LY08_00198</name>
</gene>
<dbReference type="InterPro" id="IPR032820">
    <property type="entry name" value="ATPase_put"/>
</dbReference>
<feature type="transmembrane region" description="Helical" evidence="1">
    <location>
        <begin position="12"/>
        <end position="33"/>
    </location>
</feature>
<evidence type="ECO:0000313" key="2">
    <source>
        <dbReference type="EMBL" id="RAJ17928.1"/>
    </source>
</evidence>
<proteinExistence type="predicted"/>
<comment type="caution">
    <text evidence="2">The sequence shown here is derived from an EMBL/GenBank/DDBJ whole genome shotgun (WGS) entry which is preliminary data.</text>
</comment>